<reference evidence="9 10" key="1">
    <citation type="submission" date="2024-11" db="EMBL/GenBank/DDBJ databases">
        <title>First Report of Moraxella oculi in Brazil in an Infectious Bovine Keratoconjunctivitis Outbreak.</title>
        <authorList>
            <person name="Carvalho C.V."/>
            <person name="Domingues R."/>
            <person name="Coutinho C."/>
            <person name="Honorio N.T.B.S."/>
            <person name="Faza D.R.L.R."/>
            <person name="Carvalho W.A."/>
            <person name="Machado A.B.F."/>
            <person name="Martins M.F."/>
            <person name="Gaspar E.B."/>
        </authorList>
    </citation>
    <scope>NUCLEOTIDE SEQUENCE [LARGE SCALE GENOMIC DNA]</scope>
    <source>
        <strain evidence="9 10">2117LE</strain>
    </source>
</reference>
<dbReference type="Gene3D" id="2.10.109.10">
    <property type="entry name" value="Umud Fragment, subunit A"/>
    <property type="match status" value="1"/>
</dbReference>
<keyword evidence="6 7" id="KW-0378">Hydrolase</keyword>
<dbReference type="PANTHER" id="PTHR43390:SF1">
    <property type="entry name" value="CHLOROPLAST PROCESSING PEPTIDASE"/>
    <property type="match status" value="1"/>
</dbReference>
<dbReference type="PRINTS" id="PR00727">
    <property type="entry name" value="LEADERPTASE"/>
</dbReference>
<feature type="domain" description="Peptidase S26" evidence="8">
    <location>
        <begin position="110"/>
        <end position="347"/>
    </location>
</feature>
<feature type="transmembrane region" description="Helical" evidence="7">
    <location>
        <begin position="6"/>
        <end position="22"/>
    </location>
</feature>
<feature type="transmembrane region" description="Helical" evidence="7">
    <location>
        <begin position="112"/>
        <end position="130"/>
    </location>
</feature>
<evidence type="ECO:0000313" key="9">
    <source>
        <dbReference type="EMBL" id="MFL1732798.1"/>
    </source>
</evidence>
<dbReference type="InterPro" id="IPR019756">
    <property type="entry name" value="Pept_S26A_signal_pept_1_Ser-AS"/>
</dbReference>
<gene>
    <name evidence="9" type="primary">lepB</name>
    <name evidence="9" type="ORF">ACJHVH_07315</name>
</gene>
<evidence type="ECO:0000256" key="3">
    <source>
        <dbReference type="ARBA" id="ARBA00013208"/>
    </source>
</evidence>
<dbReference type="Proteomes" id="UP001624684">
    <property type="component" value="Unassembled WGS sequence"/>
</dbReference>
<dbReference type="InterPro" id="IPR019533">
    <property type="entry name" value="Peptidase_S26"/>
</dbReference>
<keyword evidence="7" id="KW-1133">Transmembrane helix</keyword>
<comment type="catalytic activity">
    <reaction evidence="1 7">
        <text>Cleavage of hydrophobic, N-terminal signal or leader sequences from secreted and periplasmic proteins.</text>
        <dbReference type="EC" id="3.4.21.89"/>
    </reaction>
</comment>
<accession>A0ABW8U6Q2</accession>
<dbReference type="InterPro" id="IPR036286">
    <property type="entry name" value="LexA/Signal_pep-like_sf"/>
</dbReference>
<dbReference type="EMBL" id="JBJJXE010000012">
    <property type="protein sequence ID" value="MFL1732798.1"/>
    <property type="molecule type" value="Genomic_DNA"/>
</dbReference>
<dbReference type="PROSITE" id="PS00761">
    <property type="entry name" value="SPASE_I_3"/>
    <property type="match status" value="1"/>
</dbReference>
<comment type="caution">
    <text evidence="9">The sequence shown here is derived from an EMBL/GenBank/DDBJ whole genome shotgun (WGS) entry which is preliminary data.</text>
</comment>
<evidence type="ECO:0000256" key="5">
    <source>
        <dbReference type="ARBA" id="ARBA00022670"/>
    </source>
</evidence>
<keyword evidence="5 7" id="KW-0645">Protease</keyword>
<dbReference type="GO" id="GO:0009003">
    <property type="term" value="F:signal peptidase activity"/>
    <property type="evidence" value="ECO:0007669"/>
    <property type="project" value="UniProtKB-EC"/>
</dbReference>
<evidence type="ECO:0000313" key="10">
    <source>
        <dbReference type="Proteomes" id="UP001624684"/>
    </source>
</evidence>
<dbReference type="CDD" id="cd06530">
    <property type="entry name" value="S26_SPase_I"/>
    <property type="match status" value="1"/>
</dbReference>
<keyword evidence="10" id="KW-1185">Reference proteome</keyword>
<name>A0ABW8U6Q2_9GAMM</name>
<dbReference type="EC" id="3.4.21.89" evidence="3 7"/>
<evidence type="ECO:0000256" key="2">
    <source>
        <dbReference type="ARBA" id="ARBA00009370"/>
    </source>
</evidence>
<dbReference type="PROSITE" id="PS00501">
    <property type="entry name" value="SPASE_I_1"/>
    <property type="match status" value="1"/>
</dbReference>
<dbReference type="NCBIfam" id="TIGR02227">
    <property type="entry name" value="sigpep_I_bact"/>
    <property type="match status" value="1"/>
</dbReference>
<sequence>MNFDINLILVPITLVFLLVWLVDKVALKKQHNAKLADKKVQLAHNQLSSSQDALKDVLRDHQITTDIDNFKPSDDTPQSVQECYQRYHLAKQNLASAKIDQEAYGGNFLIRWSYEFLPILVVIVLVRSFIVEPFNIPSSSMVPTLYTGDFIVVNKSSYGLRLPLTHTKILDLGSPKRGDVAVFRYPMQPKIYYIKRVIGLPNDTVAYKDGVLSINGQAVATQKTAYHMNEEFISKLLPAQIEGRALSDEERTKFGQREETFAHYYQETLGDHQYRVRYLGNLNTSQDGQFLQQNAPEVITSQGREWAIVVPEGHYFVMGDNRDDSKDSRYWGFVPEENLSGKATYIWMHKDAGFKLPSFNRVGAID</sequence>
<keyword evidence="7" id="KW-0812">Transmembrane</keyword>
<keyword evidence="7" id="KW-0472">Membrane</keyword>
<dbReference type="Pfam" id="PF10502">
    <property type="entry name" value="Peptidase_S26"/>
    <property type="match status" value="1"/>
</dbReference>
<evidence type="ECO:0000256" key="4">
    <source>
        <dbReference type="ARBA" id="ARBA00019232"/>
    </source>
</evidence>
<evidence type="ECO:0000256" key="6">
    <source>
        <dbReference type="ARBA" id="ARBA00022801"/>
    </source>
</evidence>
<evidence type="ECO:0000256" key="7">
    <source>
        <dbReference type="RuleBase" id="RU362042"/>
    </source>
</evidence>
<comment type="similarity">
    <text evidence="2 7">Belongs to the peptidase S26 family.</text>
</comment>
<evidence type="ECO:0000259" key="8">
    <source>
        <dbReference type="Pfam" id="PF10502"/>
    </source>
</evidence>
<protein>
    <recommendedName>
        <fullName evidence="4 7">Signal peptidase I</fullName>
        <ecNumber evidence="3 7">3.4.21.89</ecNumber>
    </recommendedName>
</protein>
<dbReference type="PANTHER" id="PTHR43390">
    <property type="entry name" value="SIGNAL PEPTIDASE I"/>
    <property type="match status" value="1"/>
</dbReference>
<organism evidence="9 10">
    <name type="scientific">Moraxella oculi</name>
    <dbReference type="NCBI Taxonomy" id="2940516"/>
    <lineage>
        <taxon>Bacteria</taxon>
        <taxon>Pseudomonadati</taxon>
        <taxon>Pseudomonadota</taxon>
        <taxon>Gammaproteobacteria</taxon>
        <taxon>Moraxellales</taxon>
        <taxon>Moraxellaceae</taxon>
        <taxon>Moraxella</taxon>
    </lineage>
</organism>
<comment type="subcellular location">
    <subcellularLocation>
        <location evidence="7">Membrane</location>
        <topology evidence="7">Multi-pass membrane protein</topology>
    </subcellularLocation>
</comment>
<evidence type="ECO:0000256" key="1">
    <source>
        <dbReference type="ARBA" id="ARBA00000677"/>
    </source>
</evidence>
<dbReference type="InterPro" id="IPR000223">
    <property type="entry name" value="Pept_S26A_signal_pept_1"/>
</dbReference>
<proteinExistence type="inferred from homology"/>
<dbReference type="InterPro" id="IPR019758">
    <property type="entry name" value="Pept_S26A_signal_pept_1_CS"/>
</dbReference>
<dbReference type="RefSeq" id="WP_407069335.1">
    <property type="nucleotide sequence ID" value="NZ_JBJJXE010000012.1"/>
</dbReference>
<dbReference type="SUPFAM" id="SSF51306">
    <property type="entry name" value="LexA/Signal peptidase"/>
    <property type="match status" value="1"/>
</dbReference>